<evidence type="ECO:0000313" key="5">
    <source>
        <dbReference type="Proteomes" id="UP001156641"/>
    </source>
</evidence>
<feature type="region of interest" description="Disordered" evidence="2">
    <location>
        <begin position="106"/>
        <end position="131"/>
    </location>
</feature>
<evidence type="ECO:0000256" key="3">
    <source>
        <dbReference type="SAM" id="SignalP"/>
    </source>
</evidence>
<gene>
    <name evidence="4" type="ORF">GCM10010909_05020</name>
</gene>
<comment type="caution">
    <text evidence="4">The sequence shown here is derived from an EMBL/GenBank/DDBJ whole genome shotgun (WGS) entry which is preliminary data.</text>
</comment>
<accession>A0ABQ6A0X3</accession>
<protein>
    <submittedName>
        <fullName evidence="4">NAD(P)-dependent oxidoreductase</fullName>
    </submittedName>
</protein>
<name>A0ABQ6A0X3_9PROT</name>
<dbReference type="PANTHER" id="PTHR43574">
    <property type="entry name" value="EPIMERASE-RELATED"/>
    <property type="match status" value="1"/>
</dbReference>
<feature type="chain" id="PRO_5046499440" evidence="3">
    <location>
        <begin position="19"/>
        <end position="320"/>
    </location>
</feature>
<evidence type="ECO:0000256" key="2">
    <source>
        <dbReference type="SAM" id="MobiDB-lite"/>
    </source>
</evidence>
<feature type="signal peptide" evidence="3">
    <location>
        <begin position="1"/>
        <end position="18"/>
    </location>
</feature>
<organism evidence="4 5">
    <name type="scientific">Acidocella aquatica</name>
    <dbReference type="NCBI Taxonomy" id="1922313"/>
    <lineage>
        <taxon>Bacteria</taxon>
        <taxon>Pseudomonadati</taxon>
        <taxon>Pseudomonadota</taxon>
        <taxon>Alphaproteobacteria</taxon>
        <taxon>Acetobacterales</taxon>
        <taxon>Acidocellaceae</taxon>
        <taxon>Acidocella</taxon>
    </lineage>
</organism>
<dbReference type="Proteomes" id="UP001156641">
    <property type="component" value="Unassembled WGS sequence"/>
</dbReference>
<dbReference type="Gene3D" id="3.40.50.720">
    <property type="entry name" value="NAD(P)-binding Rossmann-like Domain"/>
    <property type="match status" value="1"/>
</dbReference>
<dbReference type="SUPFAM" id="SSF51735">
    <property type="entry name" value="NAD(P)-binding Rossmann-fold domains"/>
    <property type="match status" value="1"/>
</dbReference>
<dbReference type="InterPro" id="IPR036291">
    <property type="entry name" value="NAD(P)-bd_dom_sf"/>
</dbReference>
<sequence>MSQTLLIFGLGYSGRAIATAAVAAGFTVIATSRNPAGQGVQPGVSVIAFDAAAPAIAAATHIIATAAPDENGDPVLARYAAQIAAAQNLRYIGYLSTTGVYGDAGGAWVDEDTPPNPQSPRAQRRAAAEQAWSRLAPATPASPVMPAPSVMPASPVMPAKAGIPAPSTPITLDIFRLAGIYGPGRSMFDDLREGSARRVVKPGHLFGRIHRDDIASGVLKAMRRPAKPGVNIFNFSDDEPAASADVVVEAARLLGVPPPAPVPFEQAAPKMTPMGLSFWAENRRVSNKKTKAALQLEWLYPTYREGLAAILAEERANARA</sequence>
<dbReference type="EMBL" id="BSOS01000007">
    <property type="protein sequence ID" value="GLR65824.1"/>
    <property type="molecule type" value="Genomic_DNA"/>
</dbReference>
<dbReference type="RefSeq" id="WP_284256363.1">
    <property type="nucleotide sequence ID" value="NZ_BSOS01000007.1"/>
</dbReference>
<keyword evidence="1" id="KW-0520">NAD</keyword>
<proteinExistence type="predicted"/>
<keyword evidence="3" id="KW-0732">Signal</keyword>
<evidence type="ECO:0000313" key="4">
    <source>
        <dbReference type="EMBL" id="GLR65824.1"/>
    </source>
</evidence>
<reference evidence="5" key="1">
    <citation type="journal article" date="2019" name="Int. J. Syst. Evol. Microbiol.">
        <title>The Global Catalogue of Microorganisms (GCM) 10K type strain sequencing project: providing services to taxonomists for standard genome sequencing and annotation.</title>
        <authorList>
            <consortium name="The Broad Institute Genomics Platform"/>
            <consortium name="The Broad Institute Genome Sequencing Center for Infectious Disease"/>
            <person name="Wu L."/>
            <person name="Ma J."/>
        </authorList>
    </citation>
    <scope>NUCLEOTIDE SEQUENCE [LARGE SCALE GENOMIC DNA]</scope>
    <source>
        <strain evidence="5">NBRC 112502</strain>
    </source>
</reference>
<evidence type="ECO:0000256" key="1">
    <source>
        <dbReference type="ARBA" id="ARBA00023027"/>
    </source>
</evidence>
<keyword evidence="5" id="KW-1185">Reference proteome</keyword>